<dbReference type="AlphaFoldDB" id="A0A815E133"/>
<evidence type="ECO:0000256" key="1">
    <source>
        <dbReference type="SAM" id="Phobius"/>
    </source>
</evidence>
<dbReference type="EMBL" id="CAJNOE010000682">
    <property type="protein sequence ID" value="CAF1308560.1"/>
    <property type="molecule type" value="Genomic_DNA"/>
</dbReference>
<accession>A0A815E133</accession>
<proteinExistence type="predicted"/>
<protein>
    <submittedName>
        <fullName evidence="2">Uncharacterized protein</fullName>
    </submittedName>
</protein>
<dbReference type="Proteomes" id="UP000663860">
    <property type="component" value="Unassembled WGS sequence"/>
</dbReference>
<keyword evidence="1" id="KW-0812">Transmembrane</keyword>
<gene>
    <name evidence="2" type="ORF">IZO911_LOCUS34470</name>
</gene>
<keyword evidence="1" id="KW-0472">Membrane</keyword>
<keyword evidence="1" id="KW-1133">Transmembrane helix</keyword>
<organism evidence="2 3">
    <name type="scientific">Adineta steineri</name>
    <dbReference type="NCBI Taxonomy" id="433720"/>
    <lineage>
        <taxon>Eukaryota</taxon>
        <taxon>Metazoa</taxon>
        <taxon>Spiralia</taxon>
        <taxon>Gnathifera</taxon>
        <taxon>Rotifera</taxon>
        <taxon>Eurotatoria</taxon>
        <taxon>Bdelloidea</taxon>
        <taxon>Adinetida</taxon>
        <taxon>Adinetidae</taxon>
        <taxon>Adineta</taxon>
    </lineage>
</organism>
<sequence length="216" mass="25836">MNLKQFHDHLATNYNLFGYKSLFSFHWFRFQPDYIQLESGQDPIDESSKNSFRTFYGHHSHGQLLYKFHHVTKPTINTSSMILFIKFNAYEQSNFGKLYPYDFQSFSIKILRCIVREFHDSPTEYINWFEKSLYVEKIKEMYNENPTFFNKVVISKCGILIGYLYQPTNEYVFSSYSSKYHIFSDKVRVFDTSSSYIPYISYILVSVFICFLLKTC</sequence>
<feature type="transmembrane region" description="Helical" evidence="1">
    <location>
        <begin position="196"/>
        <end position="213"/>
    </location>
</feature>
<reference evidence="2" key="1">
    <citation type="submission" date="2021-02" db="EMBL/GenBank/DDBJ databases">
        <authorList>
            <person name="Nowell W R."/>
        </authorList>
    </citation>
    <scope>NUCLEOTIDE SEQUENCE</scope>
</reference>
<name>A0A815E133_9BILA</name>
<evidence type="ECO:0000313" key="2">
    <source>
        <dbReference type="EMBL" id="CAF1308560.1"/>
    </source>
</evidence>
<evidence type="ECO:0000313" key="3">
    <source>
        <dbReference type="Proteomes" id="UP000663860"/>
    </source>
</evidence>
<comment type="caution">
    <text evidence="2">The sequence shown here is derived from an EMBL/GenBank/DDBJ whole genome shotgun (WGS) entry which is preliminary data.</text>
</comment>